<keyword evidence="4" id="KW-0539">Nucleus</keyword>
<comment type="caution">
    <text evidence="8">The sequence shown here is derived from an EMBL/GenBank/DDBJ whole genome shotgun (WGS) entry which is preliminary data.</text>
</comment>
<comment type="similarity">
    <text evidence="2">Belongs to the ESF1 family.</text>
</comment>
<protein>
    <recommendedName>
        <fullName evidence="10">NUC153 domain-containing protein</fullName>
    </recommendedName>
</protein>
<name>A0A9P6NAV4_9BASI</name>
<evidence type="ECO:0000256" key="1">
    <source>
        <dbReference type="ARBA" id="ARBA00004604"/>
    </source>
</evidence>
<feature type="region of interest" description="Disordered" evidence="5">
    <location>
        <begin position="414"/>
        <end position="436"/>
    </location>
</feature>
<dbReference type="InterPro" id="IPR056750">
    <property type="entry name" value="RRM_ESF1"/>
</dbReference>
<sequence>MAPSETSTITDPRFKSLYTDPRFLRPSKRTKNKALNDERFKPVAKSTKKKSNVSNSGTKEDPHASKQPIKAKSKNFRPKSNFVDLARGQVLLESSDEEQSTDEDDEKKYFEDSPVESDDEDDETELELGGPSGKRSRSRYEQSADLLNIDLDESNLGNLTTDEGTQNSIQPTKRIAVVNLDWDHVKPIDLYKVFSSLLSPNALPHLDAPTEVDEPLAGKNKTKQAIAKGQVIKVSIYKSQFGKEQMSKEDVEGPPRELFKDSSRLTGHSDDESSDDALVQVDEGVEIDEEALRRYQLNRLRYFYAVVELDSIDAAAHVYEEIEGTEFERTANVFDLSYVPEDMQFDEADLHDECKEDSANYKGVDYATDALRHSKVKLTWDAEDPHRTKVTRLNTQKMTREELDELDFRAFVAPPSSEEEDFSDRSVGDQPDKKSHRSRLRALLGLSNLTSSNANESAELDITFGPAFSEKEGTASTTIKVPSHLQSHHSKVNQLDALPESDMDRRYKSKDPSEKSRKAHQRSKRPLKTPSSKSPDASADESGRPKPSGVDELALLFDANEERDPTRAHFDLNQIFKTEKLKGRSKALKKMKRAHTEPVQDDRFEINTADDRFAMVYNDHEFAIDPSNPQYKKTKNMSKLLEAARSQRNFKGEIEGSGPRNPSAEITAKDKTATSDQGDQRLGALVASLKKEHDSLKKRKR</sequence>
<comment type="subcellular location">
    <subcellularLocation>
        <location evidence="1">Nucleus</location>
        <location evidence="1">Nucleolus</location>
    </subcellularLocation>
</comment>
<feature type="compositionally biased region" description="Polar residues" evidence="5">
    <location>
        <begin position="1"/>
        <end position="10"/>
    </location>
</feature>
<dbReference type="InterPro" id="IPR012580">
    <property type="entry name" value="NUC153"/>
</dbReference>
<feature type="compositionally biased region" description="Basic and acidic residues" evidence="5">
    <location>
        <begin position="423"/>
        <end position="433"/>
    </location>
</feature>
<feature type="region of interest" description="Disordered" evidence="5">
    <location>
        <begin position="475"/>
        <end position="549"/>
    </location>
</feature>
<dbReference type="GO" id="GO:0005730">
    <property type="term" value="C:nucleolus"/>
    <property type="evidence" value="ECO:0007669"/>
    <property type="project" value="UniProtKB-SubCell"/>
</dbReference>
<feature type="domain" description="NUC153" evidence="6">
    <location>
        <begin position="610"/>
        <end position="637"/>
    </location>
</feature>
<feature type="compositionally biased region" description="Acidic residues" evidence="5">
    <location>
        <begin position="94"/>
        <end position="105"/>
    </location>
</feature>
<dbReference type="Pfam" id="PF08159">
    <property type="entry name" value="NUC153"/>
    <property type="match status" value="1"/>
</dbReference>
<dbReference type="InterPro" id="IPR039754">
    <property type="entry name" value="Esf1"/>
</dbReference>
<evidence type="ECO:0000256" key="4">
    <source>
        <dbReference type="ARBA" id="ARBA00023242"/>
    </source>
</evidence>
<feature type="compositionally biased region" description="Basic and acidic residues" evidence="5">
    <location>
        <begin position="502"/>
        <end position="516"/>
    </location>
</feature>
<dbReference type="AlphaFoldDB" id="A0A9P6NAV4"/>
<evidence type="ECO:0000259" key="7">
    <source>
        <dbReference type="Pfam" id="PF25121"/>
    </source>
</evidence>
<evidence type="ECO:0000256" key="2">
    <source>
        <dbReference type="ARBA" id="ARBA00009087"/>
    </source>
</evidence>
<dbReference type="Pfam" id="PF25121">
    <property type="entry name" value="RRM_ESF1"/>
    <property type="match status" value="1"/>
</dbReference>
<dbReference type="EMBL" id="MU167338">
    <property type="protein sequence ID" value="KAG0142784.1"/>
    <property type="molecule type" value="Genomic_DNA"/>
</dbReference>
<organism evidence="8 9">
    <name type="scientific">Cronartium quercuum f. sp. fusiforme G11</name>
    <dbReference type="NCBI Taxonomy" id="708437"/>
    <lineage>
        <taxon>Eukaryota</taxon>
        <taxon>Fungi</taxon>
        <taxon>Dikarya</taxon>
        <taxon>Basidiomycota</taxon>
        <taxon>Pucciniomycotina</taxon>
        <taxon>Pucciniomycetes</taxon>
        <taxon>Pucciniales</taxon>
        <taxon>Coleosporiaceae</taxon>
        <taxon>Cronartium</taxon>
    </lineage>
</organism>
<evidence type="ECO:0008006" key="10">
    <source>
        <dbReference type="Google" id="ProtNLM"/>
    </source>
</evidence>
<feature type="region of interest" description="Disordered" evidence="5">
    <location>
        <begin position="244"/>
        <end position="277"/>
    </location>
</feature>
<evidence type="ECO:0000256" key="5">
    <source>
        <dbReference type="SAM" id="MobiDB-lite"/>
    </source>
</evidence>
<dbReference type="GO" id="GO:0006364">
    <property type="term" value="P:rRNA processing"/>
    <property type="evidence" value="ECO:0007669"/>
    <property type="project" value="InterPro"/>
</dbReference>
<feature type="region of interest" description="Disordered" evidence="5">
    <location>
        <begin position="1"/>
        <end position="141"/>
    </location>
</feature>
<reference evidence="8" key="1">
    <citation type="submission" date="2013-11" db="EMBL/GenBank/DDBJ databases">
        <title>Genome sequence of the fusiform rust pathogen reveals effectors for host alternation and coevolution with pine.</title>
        <authorList>
            <consortium name="DOE Joint Genome Institute"/>
            <person name="Smith K."/>
            <person name="Pendleton A."/>
            <person name="Kubisiak T."/>
            <person name="Anderson C."/>
            <person name="Salamov A."/>
            <person name="Aerts A."/>
            <person name="Riley R."/>
            <person name="Clum A."/>
            <person name="Lindquist E."/>
            <person name="Ence D."/>
            <person name="Campbell M."/>
            <person name="Kronenberg Z."/>
            <person name="Feau N."/>
            <person name="Dhillon B."/>
            <person name="Hamelin R."/>
            <person name="Burleigh J."/>
            <person name="Smith J."/>
            <person name="Yandell M."/>
            <person name="Nelson C."/>
            <person name="Grigoriev I."/>
            <person name="Davis J."/>
        </authorList>
    </citation>
    <scope>NUCLEOTIDE SEQUENCE</scope>
    <source>
        <strain evidence="8">G11</strain>
    </source>
</reference>
<feature type="region of interest" description="Disordered" evidence="5">
    <location>
        <begin position="645"/>
        <end position="680"/>
    </location>
</feature>
<dbReference type="OrthoDB" id="431825at2759"/>
<feature type="compositionally biased region" description="Basic and acidic residues" evidence="5">
    <location>
        <begin position="245"/>
        <end position="271"/>
    </location>
</feature>
<gene>
    <name evidence="8" type="ORF">CROQUDRAFT_673360</name>
</gene>
<dbReference type="PANTHER" id="PTHR12202">
    <property type="entry name" value="ESF1 HOMOLOG"/>
    <property type="match status" value="1"/>
</dbReference>
<dbReference type="Proteomes" id="UP000886653">
    <property type="component" value="Unassembled WGS sequence"/>
</dbReference>
<evidence type="ECO:0000259" key="6">
    <source>
        <dbReference type="Pfam" id="PF08159"/>
    </source>
</evidence>
<dbReference type="PANTHER" id="PTHR12202:SF0">
    <property type="entry name" value="ESF1 HOMOLOG"/>
    <property type="match status" value="1"/>
</dbReference>
<proteinExistence type="inferred from homology"/>
<evidence type="ECO:0000313" key="8">
    <source>
        <dbReference type="EMBL" id="KAG0142784.1"/>
    </source>
</evidence>
<feature type="domain" description="ESF1 RRM" evidence="7">
    <location>
        <begin position="172"/>
        <end position="348"/>
    </location>
</feature>
<feature type="compositionally biased region" description="Acidic residues" evidence="5">
    <location>
        <begin position="113"/>
        <end position="126"/>
    </location>
</feature>
<dbReference type="GO" id="GO:0003723">
    <property type="term" value="F:RNA binding"/>
    <property type="evidence" value="ECO:0007669"/>
    <property type="project" value="TreeGrafter"/>
</dbReference>
<evidence type="ECO:0000256" key="3">
    <source>
        <dbReference type="ARBA" id="ARBA00023054"/>
    </source>
</evidence>
<evidence type="ECO:0000313" key="9">
    <source>
        <dbReference type="Proteomes" id="UP000886653"/>
    </source>
</evidence>
<feature type="compositionally biased region" description="Basic residues" evidence="5">
    <location>
        <begin position="517"/>
        <end position="527"/>
    </location>
</feature>
<accession>A0A9P6NAV4</accession>
<keyword evidence="3" id="KW-0175">Coiled coil</keyword>
<keyword evidence="9" id="KW-1185">Reference proteome</keyword>